<dbReference type="CDD" id="cd09279">
    <property type="entry name" value="RNase_HI_like"/>
    <property type="match status" value="1"/>
</dbReference>
<dbReference type="GO" id="GO:0003676">
    <property type="term" value="F:nucleic acid binding"/>
    <property type="evidence" value="ECO:0007669"/>
    <property type="project" value="InterPro"/>
</dbReference>
<dbReference type="SUPFAM" id="SSF56672">
    <property type="entry name" value="DNA/RNA polymerases"/>
    <property type="match status" value="1"/>
</dbReference>
<evidence type="ECO:0000259" key="3">
    <source>
        <dbReference type="Pfam" id="PF17921"/>
    </source>
</evidence>
<dbReference type="Pfam" id="PF00078">
    <property type="entry name" value="RVT_1"/>
    <property type="match status" value="1"/>
</dbReference>
<sequence length="530" mass="60642">FAWSSADMPGIDANFICHRLAIHKEARPVAQRKRKVDGERREAIIIKTQKLLNTGFIREVRYTTWLANVVLVKKISGKWRMCVDYTDLNKACPKDSYPLPSIDRLVDGASGHTLLSFLDTCSGYNQIMMYPPDEVHTSFITEHANYCYRVMPFSLNNAGATYQRLMILHLDGSSNSKGGGAGIILEGSNQVTLEQSLKFSFKVTNNQAEYEALLAGLRLAHDLGARRVSFNNDSKLMISFFDEFTIQHVPREQNTRADLLSKLASTKRPGQHRTIIQETLHSPSLDDKIINTCNKEDQGWMTGIWSYLKAGVLPEDRDETRKMRLRLAKVVIVGDELFKHGIFTLLLKCLIAPQATYVIEEIHRGICGMHSGARLMVTRVLQAGYYWPTLKSDCQDYVQRCKECQQFDNTHRQPPETLHQMMSSWPFSQWGMKILGPFPPSKGQLKFLLVYHCTPQSTTQETPYRLTYGAETMIPVEIRETSHRRQVFNSEQNAQELAADLDLVDELRDEAQIHKEACKLRAFRRYNMRV</sequence>
<evidence type="ECO:0000313" key="4">
    <source>
        <dbReference type="EMBL" id="KYP38943.1"/>
    </source>
</evidence>
<dbReference type="Pfam" id="PF13456">
    <property type="entry name" value="RVT_3"/>
    <property type="match status" value="1"/>
</dbReference>
<dbReference type="AlphaFoldDB" id="A0A151R8W4"/>
<dbReference type="Gene3D" id="1.10.340.70">
    <property type="match status" value="1"/>
</dbReference>
<dbReference type="Gene3D" id="3.30.420.10">
    <property type="entry name" value="Ribonuclease H-like superfamily/Ribonuclease H"/>
    <property type="match status" value="1"/>
</dbReference>
<evidence type="ECO:0000259" key="2">
    <source>
        <dbReference type="Pfam" id="PF13456"/>
    </source>
</evidence>
<feature type="domain" description="Reverse transcriptase" evidence="1">
    <location>
        <begin position="73"/>
        <end position="166"/>
    </location>
</feature>
<feature type="non-terminal residue" evidence="4">
    <location>
        <position position="1"/>
    </location>
</feature>
<feature type="domain" description="RNase H type-1" evidence="2">
    <location>
        <begin position="172"/>
        <end position="237"/>
    </location>
</feature>
<protein>
    <submittedName>
        <fullName evidence="4">Transposon Ty3-G Gag-Pol polyprotein</fullName>
    </submittedName>
</protein>
<dbReference type="GO" id="GO:0004523">
    <property type="term" value="F:RNA-DNA hybrid ribonuclease activity"/>
    <property type="evidence" value="ECO:0007669"/>
    <property type="project" value="InterPro"/>
</dbReference>
<dbReference type="Gramene" id="C.cajan_38650.t">
    <property type="protein sequence ID" value="C.cajan_38650.t"/>
    <property type="gene ID" value="C.cajan_38650"/>
</dbReference>
<dbReference type="InterPro" id="IPR043502">
    <property type="entry name" value="DNA/RNA_pol_sf"/>
</dbReference>
<evidence type="ECO:0000313" key="5">
    <source>
        <dbReference type="Proteomes" id="UP000075243"/>
    </source>
</evidence>
<dbReference type="InterPro" id="IPR036397">
    <property type="entry name" value="RNaseH_sf"/>
</dbReference>
<keyword evidence="5" id="KW-1185">Reference proteome</keyword>
<dbReference type="Proteomes" id="UP000075243">
    <property type="component" value="Unassembled WGS sequence"/>
</dbReference>
<dbReference type="InterPro" id="IPR002156">
    <property type="entry name" value="RNaseH_domain"/>
</dbReference>
<proteinExistence type="predicted"/>
<dbReference type="Gene3D" id="3.10.10.10">
    <property type="entry name" value="HIV Type 1 Reverse Transcriptase, subunit A, domain 1"/>
    <property type="match status" value="1"/>
</dbReference>
<dbReference type="InterPro" id="IPR041588">
    <property type="entry name" value="Integrase_H2C2"/>
</dbReference>
<dbReference type="EMBL" id="KQ483952">
    <property type="protein sequence ID" value="KYP38943.1"/>
    <property type="molecule type" value="Genomic_DNA"/>
</dbReference>
<reference evidence="4" key="1">
    <citation type="journal article" date="2012" name="Nat. Biotechnol.">
        <title>Draft genome sequence of pigeonpea (Cajanus cajan), an orphan legume crop of resource-poor farmers.</title>
        <authorList>
            <person name="Varshney R.K."/>
            <person name="Chen W."/>
            <person name="Li Y."/>
            <person name="Bharti A.K."/>
            <person name="Saxena R.K."/>
            <person name="Schlueter J.A."/>
            <person name="Donoghue M.T."/>
            <person name="Azam S."/>
            <person name="Fan G."/>
            <person name="Whaley A.M."/>
            <person name="Farmer A.D."/>
            <person name="Sheridan J."/>
            <person name="Iwata A."/>
            <person name="Tuteja R."/>
            <person name="Penmetsa R.V."/>
            <person name="Wu W."/>
            <person name="Upadhyaya H.D."/>
            <person name="Yang S.P."/>
            <person name="Shah T."/>
            <person name="Saxena K.B."/>
            <person name="Michael T."/>
            <person name="McCombie W.R."/>
            <person name="Yang B."/>
            <person name="Zhang G."/>
            <person name="Yang H."/>
            <person name="Wang J."/>
            <person name="Spillane C."/>
            <person name="Cook D.R."/>
            <person name="May G.D."/>
            <person name="Xu X."/>
            <person name="Jackson S.A."/>
        </authorList>
    </citation>
    <scope>NUCLEOTIDE SEQUENCE [LARGE SCALE GENOMIC DNA]</scope>
</reference>
<dbReference type="CDD" id="cd01647">
    <property type="entry name" value="RT_LTR"/>
    <property type="match status" value="1"/>
</dbReference>
<feature type="domain" description="Integrase zinc-binding" evidence="3">
    <location>
        <begin position="358"/>
        <end position="407"/>
    </location>
</feature>
<dbReference type="Pfam" id="PF17921">
    <property type="entry name" value="Integrase_H2C2"/>
    <property type="match status" value="1"/>
</dbReference>
<evidence type="ECO:0000259" key="1">
    <source>
        <dbReference type="Pfam" id="PF00078"/>
    </source>
</evidence>
<organism evidence="4 5">
    <name type="scientific">Cajanus cajan</name>
    <name type="common">Pigeon pea</name>
    <name type="synonym">Cajanus indicus</name>
    <dbReference type="NCBI Taxonomy" id="3821"/>
    <lineage>
        <taxon>Eukaryota</taxon>
        <taxon>Viridiplantae</taxon>
        <taxon>Streptophyta</taxon>
        <taxon>Embryophyta</taxon>
        <taxon>Tracheophyta</taxon>
        <taxon>Spermatophyta</taxon>
        <taxon>Magnoliopsida</taxon>
        <taxon>eudicotyledons</taxon>
        <taxon>Gunneridae</taxon>
        <taxon>Pentapetalae</taxon>
        <taxon>rosids</taxon>
        <taxon>fabids</taxon>
        <taxon>Fabales</taxon>
        <taxon>Fabaceae</taxon>
        <taxon>Papilionoideae</taxon>
        <taxon>50 kb inversion clade</taxon>
        <taxon>NPAAA clade</taxon>
        <taxon>indigoferoid/millettioid clade</taxon>
        <taxon>Phaseoleae</taxon>
        <taxon>Cajanus</taxon>
    </lineage>
</organism>
<gene>
    <name evidence="4" type="ORF">KK1_039775</name>
</gene>
<dbReference type="PANTHER" id="PTHR48475">
    <property type="entry name" value="RIBONUCLEASE H"/>
    <property type="match status" value="1"/>
</dbReference>
<dbReference type="PANTHER" id="PTHR48475:SF1">
    <property type="entry name" value="RNASE H TYPE-1 DOMAIN-CONTAINING PROTEIN"/>
    <property type="match status" value="1"/>
</dbReference>
<accession>A0A151R8W4</accession>
<dbReference type="InterPro" id="IPR000477">
    <property type="entry name" value="RT_dom"/>
</dbReference>
<name>A0A151R8W4_CAJCA</name>